<gene>
    <name evidence="1" type="ORF">ACFSUS_04965</name>
</gene>
<evidence type="ECO:0000313" key="1">
    <source>
        <dbReference type="EMBL" id="MFD2569973.1"/>
    </source>
</evidence>
<dbReference type="Proteomes" id="UP001597469">
    <property type="component" value="Unassembled WGS sequence"/>
</dbReference>
<accession>A0ABW5LYW9</accession>
<proteinExistence type="predicted"/>
<sequence>MLRVCNVPYKEIFTDNPLILLDGVPVYNTDRLMAFRPLKIKALDVVARRYFLGYSLLPGIISFKTYKGDLAGF</sequence>
<organism evidence="1 2">
    <name type="scientific">Spirosoma soli</name>
    <dbReference type="NCBI Taxonomy" id="1770529"/>
    <lineage>
        <taxon>Bacteria</taxon>
        <taxon>Pseudomonadati</taxon>
        <taxon>Bacteroidota</taxon>
        <taxon>Cytophagia</taxon>
        <taxon>Cytophagales</taxon>
        <taxon>Cytophagaceae</taxon>
        <taxon>Spirosoma</taxon>
    </lineage>
</organism>
<reference evidence="2" key="1">
    <citation type="journal article" date="2019" name="Int. J. Syst. Evol. Microbiol.">
        <title>The Global Catalogue of Microorganisms (GCM) 10K type strain sequencing project: providing services to taxonomists for standard genome sequencing and annotation.</title>
        <authorList>
            <consortium name="The Broad Institute Genomics Platform"/>
            <consortium name="The Broad Institute Genome Sequencing Center for Infectious Disease"/>
            <person name="Wu L."/>
            <person name="Ma J."/>
        </authorList>
    </citation>
    <scope>NUCLEOTIDE SEQUENCE [LARGE SCALE GENOMIC DNA]</scope>
    <source>
        <strain evidence="2">KCTC 42805</strain>
    </source>
</reference>
<comment type="caution">
    <text evidence="1">The sequence shown here is derived from an EMBL/GenBank/DDBJ whole genome shotgun (WGS) entry which is preliminary data.</text>
</comment>
<dbReference type="RefSeq" id="WP_381519932.1">
    <property type="nucleotide sequence ID" value="NZ_JBHULN010000002.1"/>
</dbReference>
<keyword evidence="2" id="KW-1185">Reference proteome</keyword>
<name>A0ABW5LYW9_9BACT</name>
<evidence type="ECO:0000313" key="2">
    <source>
        <dbReference type="Proteomes" id="UP001597469"/>
    </source>
</evidence>
<dbReference type="EMBL" id="JBHULN010000002">
    <property type="protein sequence ID" value="MFD2569973.1"/>
    <property type="molecule type" value="Genomic_DNA"/>
</dbReference>
<protein>
    <submittedName>
        <fullName evidence="1">Uncharacterized protein</fullName>
    </submittedName>
</protein>